<dbReference type="EMBL" id="JAAGNX010000001">
    <property type="protein sequence ID" value="NDV61715.1"/>
    <property type="molecule type" value="Genomic_DNA"/>
</dbReference>
<dbReference type="GO" id="GO:0003677">
    <property type="term" value="F:DNA binding"/>
    <property type="evidence" value="ECO:0007669"/>
    <property type="project" value="UniProtKB-KW"/>
</dbReference>
<gene>
    <name evidence="2" type="ORF">G0Q06_04560</name>
</gene>
<dbReference type="RefSeq" id="WP_163962895.1">
    <property type="nucleotide sequence ID" value="NZ_JAAGNX010000001.1"/>
</dbReference>
<dbReference type="SMART" id="SM00966">
    <property type="entry name" value="SpoVT_AbrB"/>
    <property type="match status" value="1"/>
</dbReference>
<sequence>MSKKVKIGKRGIITLPAELRKKYGLQEEDDLIVEETGEGLLLRPTVNLPIEIFTEERIAEFMEDDEELGRVLDRIKAAREESP</sequence>
<dbReference type="InterPro" id="IPR007159">
    <property type="entry name" value="SpoVT-AbrB_dom"/>
</dbReference>
<comment type="caution">
    <text evidence="2">The sequence shown here is derived from an EMBL/GenBank/DDBJ whole genome shotgun (WGS) entry which is preliminary data.</text>
</comment>
<dbReference type="Pfam" id="PF04014">
    <property type="entry name" value="MazE_antitoxin"/>
    <property type="match status" value="1"/>
</dbReference>
<keyword evidence="3" id="KW-1185">Reference proteome</keyword>
<evidence type="ECO:0000259" key="1">
    <source>
        <dbReference type="SMART" id="SM00966"/>
    </source>
</evidence>
<name>A0A6B2M1P7_9BACT</name>
<organism evidence="2 3">
    <name type="scientific">Oceanipulchritudo coccoides</name>
    <dbReference type="NCBI Taxonomy" id="2706888"/>
    <lineage>
        <taxon>Bacteria</taxon>
        <taxon>Pseudomonadati</taxon>
        <taxon>Verrucomicrobiota</taxon>
        <taxon>Opitutia</taxon>
        <taxon>Puniceicoccales</taxon>
        <taxon>Oceanipulchritudinaceae</taxon>
        <taxon>Oceanipulchritudo</taxon>
    </lineage>
</organism>
<protein>
    <submittedName>
        <fullName evidence="2">AbrB/MazE/SpoVT family DNA-binding domain-containing protein</fullName>
    </submittedName>
</protein>
<dbReference type="AlphaFoldDB" id="A0A6B2M1P7"/>
<dbReference type="SUPFAM" id="SSF89447">
    <property type="entry name" value="AbrB/MazE/MraZ-like"/>
    <property type="match status" value="1"/>
</dbReference>
<evidence type="ECO:0000313" key="3">
    <source>
        <dbReference type="Proteomes" id="UP000478417"/>
    </source>
</evidence>
<dbReference type="NCBIfam" id="TIGR01439">
    <property type="entry name" value="lp_hng_hel_AbrB"/>
    <property type="match status" value="1"/>
</dbReference>
<proteinExistence type="predicted"/>
<accession>A0A6B2M1P7</accession>
<dbReference type="InterPro" id="IPR037914">
    <property type="entry name" value="SpoVT-AbrB_sf"/>
</dbReference>
<dbReference type="Gene3D" id="2.10.260.10">
    <property type="match status" value="1"/>
</dbReference>
<evidence type="ECO:0000313" key="2">
    <source>
        <dbReference type="EMBL" id="NDV61715.1"/>
    </source>
</evidence>
<dbReference type="Proteomes" id="UP000478417">
    <property type="component" value="Unassembled WGS sequence"/>
</dbReference>
<reference evidence="2 3" key="1">
    <citation type="submission" date="2020-02" db="EMBL/GenBank/DDBJ databases">
        <title>Albibacoteraceae fam. nov., the first described family within the subdivision 4 Verrucomicrobia.</title>
        <authorList>
            <person name="Xi F."/>
        </authorList>
    </citation>
    <scope>NUCLEOTIDE SEQUENCE [LARGE SCALE GENOMIC DNA]</scope>
    <source>
        <strain evidence="2 3">CK1056</strain>
    </source>
</reference>
<keyword evidence="2" id="KW-0238">DNA-binding</keyword>
<feature type="domain" description="SpoVT-AbrB" evidence="1">
    <location>
        <begin position="5"/>
        <end position="50"/>
    </location>
</feature>